<gene>
    <name evidence="8" type="ORF">M8A51_21005</name>
</gene>
<proteinExistence type="inferred from homology"/>
<feature type="transmembrane region" description="Helical" evidence="7">
    <location>
        <begin position="20"/>
        <end position="38"/>
    </location>
</feature>
<protein>
    <submittedName>
        <fullName evidence="8">Chromate transporter</fullName>
    </submittedName>
</protein>
<dbReference type="EMBL" id="JAMKFE010000015">
    <property type="protein sequence ID" value="MCM5682015.1"/>
    <property type="molecule type" value="Genomic_DNA"/>
</dbReference>
<evidence type="ECO:0000256" key="3">
    <source>
        <dbReference type="ARBA" id="ARBA00022475"/>
    </source>
</evidence>
<evidence type="ECO:0000313" key="8">
    <source>
        <dbReference type="EMBL" id="MCM5682015.1"/>
    </source>
</evidence>
<comment type="subcellular location">
    <subcellularLocation>
        <location evidence="1">Cell membrane</location>
        <topology evidence="1">Multi-pass membrane protein</topology>
    </subcellularLocation>
</comment>
<dbReference type="InterPro" id="IPR052518">
    <property type="entry name" value="CHR_Transporter"/>
</dbReference>
<feature type="transmembrane region" description="Helical" evidence="7">
    <location>
        <begin position="171"/>
        <end position="190"/>
    </location>
</feature>
<dbReference type="Proteomes" id="UP001165541">
    <property type="component" value="Unassembled WGS sequence"/>
</dbReference>
<keyword evidence="9" id="KW-1185">Reference proteome</keyword>
<keyword evidence="5 7" id="KW-1133">Transmembrane helix</keyword>
<name>A0ABT0YTF3_9BURK</name>
<evidence type="ECO:0000256" key="2">
    <source>
        <dbReference type="ARBA" id="ARBA00005262"/>
    </source>
</evidence>
<evidence type="ECO:0000256" key="1">
    <source>
        <dbReference type="ARBA" id="ARBA00004651"/>
    </source>
</evidence>
<reference evidence="8" key="1">
    <citation type="submission" date="2022-05" db="EMBL/GenBank/DDBJ databases">
        <title>Schlegelella sp. nov., isolated from mangrove soil.</title>
        <authorList>
            <person name="Liu Y."/>
            <person name="Ge X."/>
            <person name="Liu W."/>
        </authorList>
    </citation>
    <scope>NUCLEOTIDE SEQUENCE</scope>
    <source>
        <strain evidence="8">S2-27</strain>
    </source>
</reference>
<organism evidence="8 9">
    <name type="scientific">Caldimonas mangrovi</name>
    <dbReference type="NCBI Taxonomy" id="2944811"/>
    <lineage>
        <taxon>Bacteria</taxon>
        <taxon>Pseudomonadati</taxon>
        <taxon>Pseudomonadota</taxon>
        <taxon>Betaproteobacteria</taxon>
        <taxon>Burkholderiales</taxon>
        <taxon>Sphaerotilaceae</taxon>
        <taxon>Caldimonas</taxon>
    </lineage>
</organism>
<dbReference type="PANTHER" id="PTHR43663">
    <property type="entry name" value="CHROMATE TRANSPORT PROTEIN-RELATED"/>
    <property type="match status" value="1"/>
</dbReference>
<dbReference type="Pfam" id="PF02417">
    <property type="entry name" value="Chromate_transp"/>
    <property type="match status" value="1"/>
</dbReference>
<sequence>MPNSSDDSPLPRPESLTELFFAFTRLALQGFGGVLPIAQRELVERRRWLGKQDFVDMLSLGQVLPGPNIINVSLMVGDRFFGWKGAAVAVAGMLLFPLLIVLGLAALYTEVLAHPLAAGALRGMGAVAAGLVIATALKLVASLKRSPLGQVPAALLALATLAMIAGLRWPLLWVLAGLGPPGIALAWWRLKR</sequence>
<dbReference type="InterPro" id="IPR003370">
    <property type="entry name" value="Chromate_transpt"/>
</dbReference>
<evidence type="ECO:0000256" key="7">
    <source>
        <dbReference type="SAM" id="Phobius"/>
    </source>
</evidence>
<evidence type="ECO:0000313" key="9">
    <source>
        <dbReference type="Proteomes" id="UP001165541"/>
    </source>
</evidence>
<feature type="transmembrane region" description="Helical" evidence="7">
    <location>
        <begin position="148"/>
        <end position="165"/>
    </location>
</feature>
<dbReference type="RefSeq" id="WP_251780491.1">
    <property type="nucleotide sequence ID" value="NZ_JAMKFE010000015.1"/>
</dbReference>
<comment type="caution">
    <text evidence="8">The sequence shown here is derived from an EMBL/GenBank/DDBJ whole genome shotgun (WGS) entry which is preliminary data.</text>
</comment>
<keyword evidence="6 7" id="KW-0472">Membrane</keyword>
<evidence type="ECO:0000256" key="6">
    <source>
        <dbReference type="ARBA" id="ARBA00023136"/>
    </source>
</evidence>
<keyword evidence="3" id="KW-1003">Cell membrane</keyword>
<keyword evidence="4 7" id="KW-0812">Transmembrane</keyword>
<evidence type="ECO:0000256" key="4">
    <source>
        <dbReference type="ARBA" id="ARBA00022692"/>
    </source>
</evidence>
<dbReference type="PANTHER" id="PTHR43663:SF1">
    <property type="entry name" value="CHROMATE TRANSPORTER"/>
    <property type="match status" value="1"/>
</dbReference>
<accession>A0ABT0YTF3</accession>
<comment type="similarity">
    <text evidence="2">Belongs to the chromate ion transporter (CHR) (TC 2.A.51) family.</text>
</comment>
<feature type="transmembrane region" description="Helical" evidence="7">
    <location>
        <begin position="85"/>
        <end position="108"/>
    </location>
</feature>
<evidence type="ECO:0000256" key="5">
    <source>
        <dbReference type="ARBA" id="ARBA00022989"/>
    </source>
</evidence>
<feature type="transmembrane region" description="Helical" evidence="7">
    <location>
        <begin position="120"/>
        <end position="141"/>
    </location>
</feature>